<keyword evidence="1" id="KW-1133">Transmembrane helix</keyword>
<name>A0AAV5W1A0_9BILA</name>
<dbReference type="AlphaFoldDB" id="A0AAV5W1A0"/>
<organism evidence="2 3">
    <name type="scientific">Pristionchus fissidentatus</name>
    <dbReference type="NCBI Taxonomy" id="1538716"/>
    <lineage>
        <taxon>Eukaryota</taxon>
        <taxon>Metazoa</taxon>
        <taxon>Ecdysozoa</taxon>
        <taxon>Nematoda</taxon>
        <taxon>Chromadorea</taxon>
        <taxon>Rhabditida</taxon>
        <taxon>Rhabditina</taxon>
        <taxon>Diplogasteromorpha</taxon>
        <taxon>Diplogasteroidea</taxon>
        <taxon>Neodiplogasteridae</taxon>
        <taxon>Pristionchus</taxon>
    </lineage>
</organism>
<dbReference type="EMBL" id="BTSY01000004">
    <property type="protein sequence ID" value="GMT25612.1"/>
    <property type="molecule type" value="Genomic_DNA"/>
</dbReference>
<keyword evidence="1" id="KW-0812">Transmembrane</keyword>
<sequence length="65" mass="7349">MSDITNELYPDQDEVSSGPWWQVLILVLGLLSMLIIIVFVTCGMTRGCKEDSNPKAYYPGEHNIF</sequence>
<evidence type="ECO:0000313" key="2">
    <source>
        <dbReference type="EMBL" id="GMT25612.1"/>
    </source>
</evidence>
<feature type="non-terminal residue" evidence="2">
    <location>
        <position position="65"/>
    </location>
</feature>
<gene>
    <name evidence="2" type="ORF">PFISCL1PPCAC_16909</name>
</gene>
<reference evidence="2" key="1">
    <citation type="submission" date="2023-10" db="EMBL/GenBank/DDBJ databases">
        <title>Genome assembly of Pristionchus species.</title>
        <authorList>
            <person name="Yoshida K."/>
            <person name="Sommer R.J."/>
        </authorList>
    </citation>
    <scope>NUCLEOTIDE SEQUENCE</scope>
    <source>
        <strain evidence="2">RS5133</strain>
    </source>
</reference>
<protein>
    <submittedName>
        <fullName evidence="2">Uncharacterized protein</fullName>
    </submittedName>
</protein>
<dbReference type="Proteomes" id="UP001432322">
    <property type="component" value="Unassembled WGS sequence"/>
</dbReference>
<feature type="transmembrane region" description="Helical" evidence="1">
    <location>
        <begin position="20"/>
        <end position="42"/>
    </location>
</feature>
<keyword evidence="3" id="KW-1185">Reference proteome</keyword>
<evidence type="ECO:0000313" key="3">
    <source>
        <dbReference type="Proteomes" id="UP001432322"/>
    </source>
</evidence>
<keyword evidence="1" id="KW-0472">Membrane</keyword>
<proteinExistence type="predicted"/>
<comment type="caution">
    <text evidence="2">The sequence shown here is derived from an EMBL/GenBank/DDBJ whole genome shotgun (WGS) entry which is preliminary data.</text>
</comment>
<evidence type="ECO:0000256" key="1">
    <source>
        <dbReference type="SAM" id="Phobius"/>
    </source>
</evidence>
<accession>A0AAV5W1A0</accession>